<evidence type="ECO:0000256" key="1">
    <source>
        <dbReference type="SAM" id="MobiDB-lite"/>
    </source>
</evidence>
<organism evidence="2 5">
    <name type="scientific">Clostridium pasteurianum DSM 525 = ATCC 6013</name>
    <dbReference type="NCBI Taxonomy" id="1262449"/>
    <lineage>
        <taxon>Bacteria</taxon>
        <taxon>Bacillati</taxon>
        <taxon>Bacillota</taxon>
        <taxon>Clostridia</taxon>
        <taxon>Eubacteriales</taxon>
        <taxon>Clostridiaceae</taxon>
        <taxon>Clostridium</taxon>
    </lineage>
</organism>
<reference evidence="3 4" key="3">
    <citation type="journal article" name="Genome Announc.">
        <title>Improved Draft Genome Sequence of Clostridium pasteurianum Strain ATCC 6013 (DSM 525) Using a Hybrid Next-Generation Sequencing Approach.</title>
        <authorList>
            <person name="Pyne M.E."/>
            <person name="Utturkar S."/>
            <person name="Brown S.D."/>
            <person name="Moo-Young M."/>
            <person name="Chung D.A."/>
            <person name="Chou C.P."/>
        </authorList>
    </citation>
    <scope>NUCLEOTIDE SEQUENCE [LARGE SCALE GENOMIC DNA]</scope>
    <source>
        <strain evidence="3 4">ATCC 6013</strain>
    </source>
</reference>
<dbReference type="AlphaFoldDB" id="A0A0H3J3C9"/>
<dbReference type="EMBL" id="CP009268">
    <property type="protein sequence ID" value="AJA51310.1"/>
    <property type="molecule type" value="Genomic_DNA"/>
</dbReference>
<keyword evidence="5" id="KW-1185">Reference proteome</keyword>
<dbReference type="GeneID" id="93073407"/>
<reference evidence="2 5" key="1">
    <citation type="journal article" date="2015" name="Genome Announc.">
        <title>Complete Genome Sequence of the Nitrogen-Fixing and Solvent-Producing Clostridium pasteurianum DSM 525.</title>
        <authorList>
            <person name="Poehlein A."/>
            <person name="Grosse-Honebrink A."/>
            <person name="Zhang Y."/>
            <person name="Minton N.P."/>
            <person name="Daniel R."/>
        </authorList>
    </citation>
    <scope>NUCLEOTIDE SEQUENCE [LARGE SCALE GENOMIC DNA]</scope>
    <source>
        <strain evidence="2">DSM 525</strain>
        <strain evidence="5">DSM 525 / ATCC 6013</strain>
    </source>
</reference>
<name>A0A0H3J3C9_CLOPA</name>
<reference evidence="3" key="2">
    <citation type="submission" date="2015-10" db="EMBL/GenBank/DDBJ databases">
        <title>Improved Draft Genome Sequence of Clostridium pasteurianum Strain ATCC 6013 (DSM 525) Using a Hybrid Next-Generation Sequencing Approach.</title>
        <authorList>
            <person name="Pyne M.E."/>
            <person name="Utturkar S.M."/>
            <person name="Brown S.D."/>
            <person name="Moo-Young M."/>
            <person name="Chung D.A."/>
            <person name="Chou P.C."/>
        </authorList>
    </citation>
    <scope>NUCLEOTIDE SEQUENCE</scope>
    <source>
        <strain evidence="3">ATCC 6013</strain>
    </source>
</reference>
<sequence>MANFNSLNSSKANQKSVEDHNENAETAMEGQIKEVKQFSMDKYNVNGQTQRGYNRHKDDRQ</sequence>
<accession>A0A0H3J3C9</accession>
<protein>
    <submittedName>
        <fullName evidence="2">Uncharacterized protein</fullName>
    </submittedName>
</protein>
<evidence type="ECO:0000313" key="2">
    <source>
        <dbReference type="EMBL" id="AJA51310.1"/>
    </source>
</evidence>
<dbReference type="RefSeq" id="WP_003446048.1">
    <property type="nucleotide sequence ID" value="NZ_ANZB01000009.1"/>
</dbReference>
<feature type="region of interest" description="Disordered" evidence="1">
    <location>
        <begin position="1"/>
        <end position="61"/>
    </location>
</feature>
<dbReference type="EMBL" id="JPGY02000001">
    <property type="protein sequence ID" value="KRU12682.1"/>
    <property type="molecule type" value="Genomic_DNA"/>
</dbReference>
<proteinExistence type="predicted"/>
<feature type="compositionally biased region" description="Polar residues" evidence="1">
    <location>
        <begin position="1"/>
        <end position="15"/>
    </location>
</feature>
<dbReference type="eggNOG" id="ENOG50327UT">
    <property type="taxonomic scope" value="Bacteria"/>
</dbReference>
<dbReference type="Proteomes" id="UP000028042">
    <property type="component" value="Unassembled WGS sequence"/>
</dbReference>
<gene>
    <name evidence="2" type="ORF">CLPA_c12220</name>
    <name evidence="3" type="ORF">CP6013_01930</name>
</gene>
<dbReference type="Proteomes" id="UP000030905">
    <property type="component" value="Chromosome"/>
</dbReference>
<evidence type="ECO:0000313" key="4">
    <source>
        <dbReference type="Proteomes" id="UP000028042"/>
    </source>
</evidence>
<dbReference type="PATRIC" id="fig|1262449.3.peg.2639"/>
<dbReference type="KEGG" id="cpae:CPAST_c12220"/>
<evidence type="ECO:0000313" key="5">
    <source>
        <dbReference type="Proteomes" id="UP000030905"/>
    </source>
</evidence>
<evidence type="ECO:0000313" key="3">
    <source>
        <dbReference type="EMBL" id="KRU12682.1"/>
    </source>
</evidence>
<dbReference type="KEGG" id="cpat:CLPA_c12220"/>